<protein>
    <submittedName>
        <fullName evidence="1">Uncharacterized protein</fullName>
    </submittedName>
</protein>
<evidence type="ECO:0000313" key="1">
    <source>
        <dbReference type="EMBL" id="CAM9749038.1"/>
    </source>
</evidence>
<name>A0AC59YK88_RANTA</name>
<dbReference type="EMBL" id="OX596100">
    <property type="protein sequence ID" value="CAM9749038.1"/>
    <property type="molecule type" value="Genomic_DNA"/>
</dbReference>
<accession>A0AC59YK88</accession>
<reference evidence="1" key="1">
    <citation type="submission" date="2023-05" db="EMBL/GenBank/DDBJ databases">
        <authorList>
            <consortium name="ELIXIR-Norway"/>
        </authorList>
    </citation>
    <scope>NUCLEOTIDE SEQUENCE</scope>
</reference>
<proteinExistence type="predicted"/>
<reference evidence="1" key="2">
    <citation type="submission" date="2025-03" db="EMBL/GenBank/DDBJ databases">
        <authorList>
            <consortium name="ELIXIR-Norway"/>
            <consortium name="Elixir Norway"/>
        </authorList>
    </citation>
    <scope>NUCLEOTIDE SEQUENCE</scope>
</reference>
<sequence>LACPARPGPTRPLSARLRRRVSTGHVAATCCCSPSEGEAHLRGVSLPIRPGSSRASAWAPRSESLSNGRWLRRPRAGETRARVVSSGAAGGERTGPPPSGPADPGWHAARLPGSLKPARPVAAEVPLPCRDPDAASPSLLPSRCAQLRARQGGRPAAAIAVVAGPPAEPRAGHEEPRGAARRQPGCAHTLPAADGDMSCAHGVRRSAASPSRRRPADRRCPGE</sequence>
<dbReference type="Proteomes" id="UP001162501">
    <property type="component" value="Chromosome 16"/>
</dbReference>
<organism evidence="1 2">
    <name type="scientific">Rangifer tarandus platyrhynchus</name>
    <name type="common">Svalbard reindeer</name>
    <dbReference type="NCBI Taxonomy" id="3082113"/>
    <lineage>
        <taxon>Eukaryota</taxon>
        <taxon>Metazoa</taxon>
        <taxon>Chordata</taxon>
        <taxon>Craniata</taxon>
        <taxon>Vertebrata</taxon>
        <taxon>Euteleostomi</taxon>
        <taxon>Mammalia</taxon>
        <taxon>Eutheria</taxon>
        <taxon>Laurasiatheria</taxon>
        <taxon>Artiodactyla</taxon>
        <taxon>Ruminantia</taxon>
        <taxon>Pecora</taxon>
        <taxon>Cervidae</taxon>
        <taxon>Odocoileinae</taxon>
        <taxon>Rangifer</taxon>
    </lineage>
</organism>
<gene>
    <name evidence="1" type="ORF">MRATA1EN22A_LOCUS6919</name>
</gene>
<evidence type="ECO:0000313" key="2">
    <source>
        <dbReference type="Proteomes" id="UP001162501"/>
    </source>
</evidence>
<feature type="non-terminal residue" evidence="1">
    <location>
        <position position="1"/>
    </location>
</feature>